<feature type="region of interest" description="Disordered" evidence="4">
    <location>
        <begin position="240"/>
        <end position="264"/>
    </location>
</feature>
<evidence type="ECO:0000259" key="5">
    <source>
        <dbReference type="PROSITE" id="PS50061"/>
    </source>
</evidence>
<dbReference type="PROSITE" id="PS50061">
    <property type="entry name" value="ETS_DOMAIN_3"/>
    <property type="match status" value="1"/>
</dbReference>
<feature type="compositionally biased region" description="Low complexity" evidence="4">
    <location>
        <begin position="132"/>
        <end position="142"/>
    </location>
</feature>
<protein>
    <recommendedName>
        <fullName evidence="9">ETS domain-containing protein</fullName>
    </recommendedName>
</protein>
<dbReference type="PANTHER" id="PTHR11849:SF182">
    <property type="entry name" value="SAM POINTED DOMAIN-CONTAINING ETS TRANSCRIPTION FACTOR"/>
    <property type="match status" value="1"/>
</dbReference>
<keyword evidence="8" id="KW-1185">Reference proteome</keyword>
<evidence type="ECO:0000256" key="4">
    <source>
        <dbReference type="SAM" id="MobiDB-lite"/>
    </source>
</evidence>
<dbReference type="PROSITE" id="PS51433">
    <property type="entry name" value="PNT"/>
    <property type="match status" value="1"/>
</dbReference>
<dbReference type="InterPro" id="IPR036388">
    <property type="entry name" value="WH-like_DNA-bd_sf"/>
</dbReference>
<dbReference type="GO" id="GO:0030154">
    <property type="term" value="P:cell differentiation"/>
    <property type="evidence" value="ECO:0007669"/>
    <property type="project" value="TreeGrafter"/>
</dbReference>
<keyword evidence="2 3" id="KW-0238">DNA-binding</keyword>
<dbReference type="Gene3D" id="1.10.10.10">
    <property type="entry name" value="Winged helix-like DNA-binding domain superfamily/Winged helix DNA-binding domain"/>
    <property type="match status" value="1"/>
</dbReference>
<evidence type="ECO:0000256" key="3">
    <source>
        <dbReference type="RuleBase" id="RU004019"/>
    </source>
</evidence>
<dbReference type="InterPro" id="IPR003118">
    <property type="entry name" value="Pointed_dom"/>
</dbReference>
<dbReference type="AlphaFoldDB" id="A0A1A9ULY8"/>
<evidence type="ECO:0008006" key="9">
    <source>
        <dbReference type="Google" id="ProtNLM"/>
    </source>
</evidence>
<dbReference type="InterPro" id="IPR000418">
    <property type="entry name" value="Ets_dom"/>
</dbReference>
<dbReference type="SMART" id="SM00413">
    <property type="entry name" value="ETS"/>
    <property type="match status" value="1"/>
</dbReference>
<dbReference type="Proteomes" id="UP000078200">
    <property type="component" value="Unassembled WGS sequence"/>
</dbReference>
<evidence type="ECO:0000256" key="1">
    <source>
        <dbReference type="ARBA" id="ARBA00005562"/>
    </source>
</evidence>
<dbReference type="PANTHER" id="PTHR11849">
    <property type="entry name" value="ETS"/>
    <property type="match status" value="1"/>
</dbReference>
<proteinExistence type="inferred from homology"/>
<evidence type="ECO:0000259" key="6">
    <source>
        <dbReference type="PROSITE" id="PS51433"/>
    </source>
</evidence>
<sequence length="623" mass="70132">MSQTSCLTLPVASIPKVPFKFEPNNFGGLINTTSNDSYSTFTDTFDLSLLPQENNKDSSNSQFVDIPTTVYDFKESCIPVTQADIKLEQVWSPSTVLDGINHEKNYRNYFPTNIEQKQIALPKLKLQSSPLPPLSGAAYPSPQSSPAQTEYNSPHYTSNVTGHYDPANLPNLTVTNSPYRLVDPSTVKQDQLHILPPSPPESNCCGTPSPQSYAHNNVIKSEPFDSDVETFIDLNSMLQEQTNPTNNDENNNNNNINNNNSCVSSIQHPQQQDYQLLREYLEDTTFQKKHNLKPLALDSFATCLEEVRGDIEGVISLALEHVKCEAEATCARLQISQDPCAWSPSQVHAWLQATIQQFRLPSINNLESKFNEDGTALLMLSEEEFIKRVPECGSTLHAQLEIWKLAYSGEYNNERCTNSTMLSTTTTPTATSMSQTQQQQQQLWVSTPSYQMDTDEDIKEDNRNSTLPKENSRSISDVNNIYDGSIEETKGEALCAGGNVLKRSNARSGGSHIHLWQFLKELLAAPHINGTAIRWIDRSKGIFKIEDSVRVAKLWGKRKNRPAMNYDKLSRSIRQYYKKGIMKKTERSQRLVYHMIMAMEKGTLTTEDQGSLPHCYYAMSSHC</sequence>
<evidence type="ECO:0000313" key="7">
    <source>
        <dbReference type="EnsemblMetazoa" id="GAUT008843-PA"/>
    </source>
</evidence>
<dbReference type="SMART" id="SM00251">
    <property type="entry name" value="SAM_PNT"/>
    <property type="match status" value="1"/>
</dbReference>
<evidence type="ECO:0000313" key="8">
    <source>
        <dbReference type="Proteomes" id="UP000078200"/>
    </source>
</evidence>
<dbReference type="EnsemblMetazoa" id="GAUT008843-RA">
    <property type="protein sequence ID" value="GAUT008843-PA"/>
    <property type="gene ID" value="GAUT008843"/>
</dbReference>
<dbReference type="GO" id="GO:0000981">
    <property type="term" value="F:DNA-binding transcription factor activity, RNA polymerase II-specific"/>
    <property type="evidence" value="ECO:0007669"/>
    <property type="project" value="TreeGrafter"/>
</dbReference>
<dbReference type="GO" id="GO:0005634">
    <property type="term" value="C:nucleus"/>
    <property type="evidence" value="ECO:0007669"/>
    <property type="project" value="UniProtKB-SubCell"/>
</dbReference>
<dbReference type="STRING" id="7395.A0A1A9ULY8"/>
<accession>A0A1A9ULY8</accession>
<name>A0A1A9ULY8_GLOAU</name>
<dbReference type="InterPro" id="IPR013761">
    <property type="entry name" value="SAM/pointed_sf"/>
</dbReference>
<organism evidence="7 8">
    <name type="scientific">Glossina austeni</name>
    <name type="common">Savannah tsetse fly</name>
    <dbReference type="NCBI Taxonomy" id="7395"/>
    <lineage>
        <taxon>Eukaryota</taxon>
        <taxon>Metazoa</taxon>
        <taxon>Ecdysozoa</taxon>
        <taxon>Arthropoda</taxon>
        <taxon>Hexapoda</taxon>
        <taxon>Insecta</taxon>
        <taxon>Pterygota</taxon>
        <taxon>Neoptera</taxon>
        <taxon>Endopterygota</taxon>
        <taxon>Diptera</taxon>
        <taxon>Brachycera</taxon>
        <taxon>Muscomorpha</taxon>
        <taxon>Hippoboscoidea</taxon>
        <taxon>Glossinidae</taxon>
        <taxon>Glossina</taxon>
    </lineage>
</organism>
<dbReference type="VEuPathDB" id="VectorBase:GAUT008843"/>
<feature type="domain" description="PNT" evidence="6">
    <location>
        <begin position="321"/>
        <end position="407"/>
    </location>
</feature>
<feature type="domain" description="ETS" evidence="5">
    <location>
        <begin position="513"/>
        <end position="596"/>
    </location>
</feature>
<dbReference type="PRINTS" id="PR00454">
    <property type="entry name" value="ETSDOMAIN"/>
</dbReference>
<keyword evidence="3" id="KW-0539">Nucleus</keyword>
<dbReference type="Pfam" id="PF02198">
    <property type="entry name" value="SAM_PNT"/>
    <property type="match status" value="1"/>
</dbReference>
<comment type="subcellular location">
    <subcellularLocation>
        <location evidence="3">Nucleus</location>
    </subcellularLocation>
</comment>
<dbReference type="Pfam" id="PF00178">
    <property type="entry name" value="Ets"/>
    <property type="match status" value="1"/>
</dbReference>
<dbReference type="GO" id="GO:0043565">
    <property type="term" value="F:sequence-specific DNA binding"/>
    <property type="evidence" value="ECO:0007669"/>
    <property type="project" value="InterPro"/>
</dbReference>
<feature type="region of interest" description="Disordered" evidence="4">
    <location>
        <begin position="132"/>
        <end position="171"/>
    </location>
</feature>
<dbReference type="SUPFAM" id="SSF47769">
    <property type="entry name" value="SAM/Pointed domain"/>
    <property type="match status" value="1"/>
</dbReference>
<dbReference type="SUPFAM" id="SSF46785">
    <property type="entry name" value="Winged helix' DNA-binding domain"/>
    <property type="match status" value="1"/>
</dbReference>
<dbReference type="InterPro" id="IPR036390">
    <property type="entry name" value="WH_DNA-bd_sf"/>
</dbReference>
<dbReference type="PROSITE" id="PS00346">
    <property type="entry name" value="ETS_DOMAIN_2"/>
    <property type="match status" value="1"/>
</dbReference>
<dbReference type="PROSITE" id="PS00345">
    <property type="entry name" value="ETS_DOMAIN_1"/>
    <property type="match status" value="1"/>
</dbReference>
<comment type="similarity">
    <text evidence="1 3">Belongs to the ETS family.</text>
</comment>
<dbReference type="Gene3D" id="1.10.150.50">
    <property type="entry name" value="Transcription Factor, Ets-1"/>
    <property type="match status" value="1"/>
</dbReference>
<reference evidence="7" key="1">
    <citation type="submission" date="2020-05" db="UniProtKB">
        <authorList>
            <consortium name="EnsemblMetazoa"/>
        </authorList>
    </citation>
    <scope>IDENTIFICATION</scope>
    <source>
        <strain evidence="7">TTRI</strain>
    </source>
</reference>
<feature type="region of interest" description="Disordered" evidence="4">
    <location>
        <begin position="189"/>
        <end position="209"/>
    </location>
</feature>
<feature type="compositionally biased region" description="Low complexity" evidence="4">
    <location>
        <begin position="243"/>
        <end position="260"/>
    </location>
</feature>
<feature type="compositionally biased region" description="Polar residues" evidence="4">
    <location>
        <begin position="144"/>
        <end position="161"/>
    </location>
</feature>
<dbReference type="InterPro" id="IPR046328">
    <property type="entry name" value="ETS_fam"/>
</dbReference>
<evidence type="ECO:0000256" key="2">
    <source>
        <dbReference type="ARBA" id="ARBA00023125"/>
    </source>
</evidence>